<dbReference type="Pfam" id="PF00083">
    <property type="entry name" value="Sugar_tr"/>
    <property type="match status" value="2"/>
</dbReference>
<dbReference type="AlphaFoldDB" id="A0A854Q9N0"/>
<evidence type="ECO:0000256" key="2">
    <source>
        <dbReference type="ARBA" id="ARBA00022692"/>
    </source>
</evidence>
<evidence type="ECO:0000313" key="6">
    <source>
        <dbReference type="EMBL" id="OXG16665.1"/>
    </source>
</evidence>
<proteinExistence type="predicted"/>
<protein>
    <recommendedName>
        <fullName evidence="8">Major facilitator superfamily (MFS) profile domain-containing protein</fullName>
    </recommendedName>
</protein>
<organism evidence="6 7">
    <name type="scientific">Cryptococcus neoformans Tu259-1</name>
    <dbReference type="NCBI Taxonomy" id="1230072"/>
    <lineage>
        <taxon>Eukaryota</taxon>
        <taxon>Fungi</taxon>
        <taxon>Dikarya</taxon>
        <taxon>Basidiomycota</taxon>
        <taxon>Agaricomycotina</taxon>
        <taxon>Tremellomycetes</taxon>
        <taxon>Tremellales</taxon>
        <taxon>Cryptococcaceae</taxon>
        <taxon>Cryptococcus</taxon>
        <taxon>Cryptococcus neoformans species complex</taxon>
    </lineage>
</organism>
<dbReference type="PANTHER" id="PTHR48022:SF79">
    <property type="entry name" value="LACTOSE PERMEASE, PUTATIVE (AFU_ORTHOLOGUE AFUA_6G01860)-RELATED"/>
    <property type="match status" value="1"/>
</dbReference>
<dbReference type="PANTHER" id="PTHR48022">
    <property type="entry name" value="PLASTIDIC GLUCOSE TRANSPORTER 4"/>
    <property type="match status" value="1"/>
</dbReference>
<dbReference type="InterPro" id="IPR005828">
    <property type="entry name" value="MFS_sugar_transport-like"/>
</dbReference>
<dbReference type="InterPro" id="IPR050360">
    <property type="entry name" value="MFS_Sugar_Transporters"/>
</dbReference>
<comment type="subcellular location">
    <subcellularLocation>
        <location evidence="1">Membrane</location>
        <topology evidence="1">Multi-pass membrane protein</topology>
    </subcellularLocation>
</comment>
<dbReference type="InterPro" id="IPR036259">
    <property type="entry name" value="MFS_trans_sf"/>
</dbReference>
<name>A0A854Q9N0_CRYNE</name>
<dbReference type="Proteomes" id="UP000199727">
    <property type="component" value="Unassembled WGS sequence"/>
</dbReference>
<keyword evidence="3 5" id="KW-1133">Transmembrane helix</keyword>
<evidence type="ECO:0008006" key="8">
    <source>
        <dbReference type="Google" id="ProtNLM"/>
    </source>
</evidence>
<evidence type="ECO:0000256" key="3">
    <source>
        <dbReference type="ARBA" id="ARBA00022989"/>
    </source>
</evidence>
<evidence type="ECO:0000256" key="4">
    <source>
        <dbReference type="ARBA" id="ARBA00023136"/>
    </source>
</evidence>
<accession>A0A854Q9N0</accession>
<evidence type="ECO:0000256" key="1">
    <source>
        <dbReference type="ARBA" id="ARBA00004141"/>
    </source>
</evidence>
<dbReference type="GO" id="GO:0005351">
    <property type="term" value="F:carbohydrate:proton symporter activity"/>
    <property type="evidence" value="ECO:0007669"/>
    <property type="project" value="TreeGrafter"/>
</dbReference>
<evidence type="ECO:0000313" key="7">
    <source>
        <dbReference type="Proteomes" id="UP000199727"/>
    </source>
</evidence>
<dbReference type="Gene3D" id="1.20.1250.20">
    <property type="entry name" value="MFS general substrate transporter like domains"/>
    <property type="match status" value="2"/>
</dbReference>
<feature type="transmembrane region" description="Helical" evidence="5">
    <location>
        <begin position="254"/>
        <end position="276"/>
    </location>
</feature>
<reference evidence="6 7" key="1">
    <citation type="submission" date="2017-06" db="EMBL/GenBank/DDBJ databases">
        <title>Global population genomics of the pathogenic fungus Cryptococcus neoformans var. grubii.</title>
        <authorList>
            <person name="Cuomo C."/>
            <person name="Litvintseva A."/>
            <person name="Chen Y."/>
            <person name="Young S."/>
            <person name="Zeng Q."/>
            <person name="Chapman S."/>
            <person name="Gujja S."/>
            <person name="Saif S."/>
            <person name="Birren B."/>
        </authorList>
    </citation>
    <scope>NUCLEOTIDE SEQUENCE [LARGE SCALE GENOMIC DNA]</scope>
    <source>
        <strain evidence="6 7">Tu259-1</strain>
    </source>
</reference>
<feature type="transmembrane region" description="Helical" evidence="5">
    <location>
        <begin position="77"/>
        <end position="100"/>
    </location>
</feature>
<keyword evidence="4 5" id="KW-0472">Membrane</keyword>
<dbReference type="SUPFAM" id="SSF103473">
    <property type="entry name" value="MFS general substrate transporter"/>
    <property type="match status" value="2"/>
</dbReference>
<dbReference type="GO" id="GO:0016020">
    <property type="term" value="C:membrane"/>
    <property type="evidence" value="ECO:0007669"/>
    <property type="project" value="UniProtKB-SubCell"/>
</dbReference>
<gene>
    <name evidence="6" type="ORF">C361_05036</name>
</gene>
<keyword evidence="2 5" id="KW-0812">Transmembrane</keyword>
<feature type="transmembrane region" description="Helical" evidence="5">
    <location>
        <begin position="212"/>
        <end position="234"/>
    </location>
</feature>
<feature type="transmembrane region" description="Helical" evidence="5">
    <location>
        <begin position="44"/>
        <end position="65"/>
    </location>
</feature>
<evidence type="ECO:0000256" key="5">
    <source>
        <dbReference type="SAM" id="Phobius"/>
    </source>
</evidence>
<comment type="caution">
    <text evidence="6">The sequence shown here is derived from an EMBL/GenBank/DDBJ whole genome shotgun (WGS) entry which is preliminary data.</text>
</comment>
<dbReference type="EMBL" id="AMKT01000067">
    <property type="protein sequence ID" value="OXG16665.1"/>
    <property type="molecule type" value="Genomic_DNA"/>
</dbReference>
<sequence length="317" mass="33412">MAELQEKSLSLLGESIHIPSSIERRIVADDDPAIDLLSRGMLKLYTICLIALTSTIMSGYAVSAMTAMNAMDTFKAYWSFGNGGIVFAMWPIGACGTFWLGPILADKFGRRGGMFICSLIAICGTSLVSTARNFGTLLTGRGLLGSAVGMFQPAAAPYVVELAPSLNRGLIAVRGVSSPGKADSGRKYIVTPKSLSVNVRAQLCMTLGRRPMLIAGTTACATCLAFAMMCSAIATHGAATVPSSDSNQAGAKGAIAFLILFYGAYGWTYIPLLAVYGPEVLSTEQRSAGMGIAVLSLNLSLQLTTPIYWLVDVYAMV</sequence>
<feature type="transmembrane region" description="Helical" evidence="5">
    <location>
        <begin position="288"/>
        <end position="311"/>
    </location>
</feature>